<sequence length="273" mass="27321">MTARALAALPVALLLVLTGCTGQGTGRQGTGPSATPSSAAPRASTAPPLTGSITVDAAASLNRVLPELATQFERQYPGTSIDFSFGGSSALAAQIVSGAPVDVFAAASTTTMRTVVDAGRTAADPVVIARNRLEIAVPAGNPAGITGLADFADAKRTVVVCAKEVPCGAAAQKAFRLAGVAAEPDSYEPDVTAVLTKVRTGEADAGLVYATDVEAAAGQVEGIAIPQADEALTSYPIAPLTESRNAALAEAWTDFVVSNGGDALQAAGFLAPR</sequence>
<dbReference type="PANTHER" id="PTHR30632:SF0">
    <property type="entry name" value="SULFATE-BINDING PROTEIN"/>
    <property type="match status" value="1"/>
</dbReference>
<keyword evidence="7" id="KW-1185">Reference proteome</keyword>
<feature type="chain" id="PRO_5045261437" evidence="5">
    <location>
        <begin position="23"/>
        <end position="273"/>
    </location>
</feature>
<name>A0ABW4LBB7_9MICO</name>
<dbReference type="EMBL" id="JBHUEA010000001">
    <property type="protein sequence ID" value="MFD1719980.1"/>
    <property type="molecule type" value="Genomic_DNA"/>
</dbReference>
<dbReference type="PANTHER" id="PTHR30632">
    <property type="entry name" value="MOLYBDATE-BINDING PERIPLASMIC PROTEIN"/>
    <property type="match status" value="1"/>
</dbReference>
<dbReference type="Pfam" id="PF13531">
    <property type="entry name" value="SBP_bac_11"/>
    <property type="match status" value="1"/>
</dbReference>
<organism evidence="6 7">
    <name type="scientific">Amnibacterium endophyticum</name>
    <dbReference type="NCBI Taxonomy" id="2109337"/>
    <lineage>
        <taxon>Bacteria</taxon>
        <taxon>Bacillati</taxon>
        <taxon>Actinomycetota</taxon>
        <taxon>Actinomycetes</taxon>
        <taxon>Micrococcales</taxon>
        <taxon>Microbacteriaceae</taxon>
        <taxon>Amnibacterium</taxon>
    </lineage>
</organism>
<feature type="compositionally biased region" description="Low complexity" evidence="4">
    <location>
        <begin position="30"/>
        <end position="47"/>
    </location>
</feature>
<dbReference type="Proteomes" id="UP001597347">
    <property type="component" value="Unassembled WGS sequence"/>
</dbReference>
<gene>
    <name evidence="6" type="primary">modA</name>
    <name evidence="6" type="ORF">ACFSBI_00320</name>
</gene>
<dbReference type="NCBIfam" id="TIGR01256">
    <property type="entry name" value="modA"/>
    <property type="match status" value="1"/>
</dbReference>
<dbReference type="PIRSF" id="PIRSF004846">
    <property type="entry name" value="ModA"/>
    <property type="match status" value="1"/>
</dbReference>
<comment type="caution">
    <text evidence="6">The sequence shown here is derived from an EMBL/GenBank/DDBJ whole genome shotgun (WGS) entry which is preliminary data.</text>
</comment>
<evidence type="ECO:0000256" key="4">
    <source>
        <dbReference type="SAM" id="MobiDB-lite"/>
    </source>
</evidence>
<dbReference type="RefSeq" id="WP_377931187.1">
    <property type="nucleotide sequence ID" value="NZ_JBHUEA010000001.1"/>
</dbReference>
<dbReference type="Gene3D" id="3.40.190.10">
    <property type="entry name" value="Periplasmic binding protein-like II"/>
    <property type="match status" value="2"/>
</dbReference>
<keyword evidence="3 5" id="KW-0732">Signal</keyword>
<evidence type="ECO:0000256" key="1">
    <source>
        <dbReference type="ARBA" id="ARBA00009175"/>
    </source>
</evidence>
<evidence type="ECO:0000313" key="7">
    <source>
        <dbReference type="Proteomes" id="UP001597347"/>
    </source>
</evidence>
<accession>A0ABW4LBB7</accession>
<feature type="region of interest" description="Disordered" evidence="4">
    <location>
        <begin position="24"/>
        <end position="47"/>
    </location>
</feature>
<comment type="similarity">
    <text evidence="1">Belongs to the bacterial solute-binding protein ModA family.</text>
</comment>
<protein>
    <submittedName>
        <fullName evidence="6">Molybdate ABC transporter substrate-binding protein</fullName>
    </submittedName>
</protein>
<keyword evidence="2" id="KW-0479">Metal-binding</keyword>
<dbReference type="InterPro" id="IPR050682">
    <property type="entry name" value="ModA/WtpA"/>
</dbReference>
<evidence type="ECO:0000313" key="6">
    <source>
        <dbReference type="EMBL" id="MFD1719980.1"/>
    </source>
</evidence>
<proteinExistence type="inferred from homology"/>
<evidence type="ECO:0000256" key="3">
    <source>
        <dbReference type="ARBA" id="ARBA00022729"/>
    </source>
</evidence>
<evidence type="ECO:0000256" key="5">
    <source>
        <dbReference type="SAM" id="SignalP"/>
    </source>
</evidence>
<evidence type="ECO:0000256" key="2">
    <source>
        <dbReference type="ARBA" id="ARBA00022723"/>
    </source>
</evidence>
<feature type="signal peptide" evidence="5">
    <location>
        <begin position="1"/>
        <end position="22"/>
    </location>
</feature>
<reference evidence="7" key="1">
    <citation type="journal article" date="2019" name="Int. J. Syst. Evol. Microbiol.">
        <title>The Global Catalogue of Microorganisms (GCM) 10K type strain sequencing project: providing services to taxonomists for standard genome sequencing and annotation.</title>
        <authorList>
            <consortium name="The Broad Institute Genomics Platform"/>
            <consortium name="The Broad Institute Genome Sequencing Center for Infectious Disease"/>
            <person name="Wu L."/>
            <person name="Ma J."/>
        </authorList>
    </citation>
    <scope>NUCLEOTIDE SEQUENCE [LARGE SCALE GENOMIC DNA]</scope>
    <source>
        <strain evidence="7">CGMCC 1.12471</strain>
    </source>
</reference>
<dbReference type="PROSITE" id="PS51257">
    <property type="entry name" value="PROKAR_LIPOPROTEIN"/>
    <property type="match status" value="1"/>
</dbReference>
<dbReference type="InterPro" id="IPR005950">
    <property type="entry name" value="ModA"/>
</dbReference>
<dbReference type="SUPFAM" id="SSF53850">
    <property type="entry name" value="Periplasmic binding protein-like II"/>
    <property type="match status" value="1"/>
</dbReference>